<dbReference type="Proteomes" id="UP000813385">
    <property type="component" value="Unassembled WGS sequence"/>
</dbReference>
<keyword evidence="3" id="KW-1185">Reference proteome</keyword>
<feature type="region of interest" description="Disordered" evidence="1">
    <location>
        <begin position="129"/>
        <end position="148"/>
    </location>
</feature>
<sequence length="280" mass="30780">MPRQANQDLALMTPPTPLPYSVTMQQGLDICTNISNKIHPRRPSHRPQDRTFAYGPPWFKDLFQRRSTADHMVQAQVDLGIKSHSDHSGLVRARLVRGIMLAWSPSPLLYINTLAPGTPAAGRIRVVGKTSQTSMATPPRYHGTAGSRSREDAMLWLEAKTAAKTRPQKLPSWARPGWTNRTTPGVPLVCQGAGPRRATQLPLGLSMWLLPEIPGPKGWRARDGLSSPSPCAAVVGPEEAWDVLVSPPANTGLDPRWSICRSKMGQQGQRLEARCERNEG</sequence>
<protein>
    <submittedName>
        <fullName evidence="2">Uncharacterized protein</fullName>
    </submittedName>
</protein>
<proteinExistence type="predicted"/>
<name>A0A8K0T5W6_9PEZI</name>
<evidence type="ECO:0000256" key="1">
    <source>
        <dbReference type="SAM" id="MobiDB-lite"/>
    </source>
</evidence>
<evidence type="ECO:0000313" key="3">
    <source>
        <dbReference type="Proteomes" id="UP000813385"/>
    </source>
</evidence>
<evidence type="ECO:0000313" key="2">
    <source>
        <dbReference type="EMBL" id="KAH7347264.1"/>
    </source>
</evidence>
<organism evidence="2 3">
    <name type="scientific">Plectosphaerella cucumerina</name>
    <dbReference type="NCBI Taxonomy" id="40658"/>
    <lineage>
        <taxon>Eukaryota</taxon>
        <taxon>Fungi</taxon>
        <taxon>Dikarya</taxon>
        <taxon>Ascomycota</taxon>
        <taxon>Pezizomycotina</taxon>
        <taxon>Sordariomycetes</taxon>
        <taxon>Hypocreomycetidae</taxon>
        <taxon>Glomerellales</taxon>
        <taxon>Plectosphaerellaceae</taxon>
        <taxon>Plectosphaerella</taxon>
    </lineage>
</organism>
<dbReference type="EMBL" id="JAGPXD010000007">
    <property type="protein sequence ID" value="KAH7347264.1"/>
    <property type="molecule type" value="Genomic_DNA"/>
</dbReference>
<dbReference type="AlphaFoldDB" id="A0A8K0T5W6"/>
<gene>
    <name evidence="2" type="ORF">B0T11DRAFT_302502</name>
</gene>
<comment type="caution">
    <text evidence="2">The sequence shown here is derived from an EMBL/GenBank/DDBJ whole genome shotgun (WGS) entry which is preliminary data.</text>
</comment>
<reference evidence="2" key="1">
    <citation type="journal article" date="2021" name="Nat. Commun.">
        <title>Genetic determinants of endophytism in the Arabidopsis root mycobiome.</title>
        <authorList>
            <person name="Mesny F."/>
            <person name="Miyauchi S."/>
            <person name="Thiergart T."/>
            <person name="Pickel B."/>
            <person name="Atanasova L."/>
            <person name="Karlsson M."/>
            <person name="Huettel B."/>
            <person name="Barry K.W."/>
            <person name="Haridas S."/>
            <person name="Chen C."/>
            <person name="Bauer D."/>
            <person name="Andreopoulos W."/>
            <person name="Pangilinan J."/>
            <person name="LaButti K."/>
            <person name="Riley R."/>
            <person name="Lipzen A."/>
            <person name="Clum A."/>
            <person name="Drula E."/>
            <person name="Henrissat B."/>
            <person name="Kohler A."/>
            <person name="Grigoriev I.V."/>
            <person name="Martin F.M."/>
            <person name="Hacquard S."/>
        </authorList>
    </citation>
    <scope>NUCLEOTIDE SEQUENCE</scope>
    <source>
        <strain evidence="2">MPI-CAGE-AT-0016</strain>
    </source>
</reference>
<accession>A0A8K0T5W6</accession>